<dbReference type="RefSeq" id="WP_021095295.1">
    <property type="nucleotide sequence ID" value="NZ_ANOC01000041.1"/>
</dbReference>
<gene>
    <name evidence="2" type="ORF">JV16_01025</name>
</gene>
<protein>
    <submittedName>
        <fullName evidence="2">Uncharacterized protein</fullName>
    </submittedName>
</protein>
<dbReference type="EMBL" id="JXTG01000003">
    <property type="protein sequence ID" value="KIP21825.1"/>
    <property type="molecule type" value="Genomic_DNA"/>
</dbReference>
<accession>A0A0D0G8Z2</accession>
<keyword evidence="1" id="KW-1133">Transmembrane helix</keyword>
<proteinExistence type="predicted"/>
<evidence type="ECO:0000256" key="1">
    <source>
        <dbReference type="SAM" id="Phobius"/>
    </source>
</evidence>
<keyword evidence="1" id="KW-0812">Transmembrane</keyword>
<name>A0A0D0G8Z2_9BACL</name>
<evidence type="ECO:0000313" key="2">
    <source>
        <dbReference type="EMBL" id="KIP21825.1"/>
    </source>
</evidence>
<sequence>MVAFYLILAITVISLYVAFRKQKPFFLLIPFLSVFAYFLFEVITFPAPFLETVKFIFNLGVCLFETN</sequence>
<evidence type="ECO:0000313" key="3">
    <source>
        <dbReference type="Proteomes" id="UP000032047"/>
    </source>
</evidence>
<dbReference type="AlphaFoldDB" id="A0A0D0G8Z2"/>
<keyword evidence="1" id="KW-0472">Membrane</keyword>
<organism evidence="2 3">
    <name type="scientific">Anoxybacillus ayderensis</name>
    <dbReference type="NCBI Taxonomy" id="265546"/>
    <lineage>
        <taxon>Bacteria</taxon>
        <taxon>Bacillati</taxon>
        <taxon>Bacillota</taxon>
        <taxon>Bacilli</taxon>
        <taxon>Bacillales</taxon>
        <taxon>Anoxybacillaceae</taxon>
        <taxon>Anoxybacillus</taxon>
    </lineage>
</organism>
<keyword evidence="3" id="KW-1185">Reference proteome</keyword>
<dbReference type="Proteomes" id="UP000032047">
    <property type="component" value="Unassembled WGS sequence"/>
</dbReference>
<comment type="caution">
    <text evidence="2">The sequence shown here is derived from an EMBL/GenBank/DDBJ whole genome shotgun (WGS) entry which is preliminary data.</text>
</comment>
<feature type="transmembrane region" description="Helical" evidence="1">
    <location>
        <begin position="30"/>
        <end position="50"/>
    </location>
</feature>
<reference evidence="2 3" key="1">
    <citation type="submission" date="2015-01" db="EMBL/GenBank/DDBJ databases">
        <title>Genome sequence of Anoxybacillus ayderensis strain AB04.</title>
        <authorList>
            <person name="Belduz A.O."/>
            <person name="Canakci S."/>
            <person name="Chan K.-G."/>
            <person name="Kahar U.M."/>
            <person name="Yaakob A.S."/>
            <person name="Chan C.S."/>
            <person name="Goh K.M."/>
        </authorList>
    </citation>
    <scope>NUCLEOTIDE SEQUENCE [LARGE SCALE GENOMIC DNA]</scope>
    <source>
        <strain evidence="2 3">AB04</strain>
    </source>
</reference>